<dbReference type="EMBL" id="QJKD01000009">
    <property type="protein sequence ID" value="PXX51603.1"/>
    <property type="molecule type" value="Genomic_DNA"/>
</dbReference>
<evidence type="ECO:0000313" key="1">
    <source>
        <dbReference type="EMBL" id="PXX51603.1"/>
    </source>
</evidence>
<protein>
    <submittedName>
        <fullName evidence="1">Uncharacterized protein</fullName>
    </submittedName>
</protein>
<dbReference type="Proteomes" id="UP000248057">
    <property type="component" value="Unassembled WGS sequence"/>
</dbReference>
<sequence>MEIITLYLSPSELANVRGVPLSDIFKELRQHTLPYLLTNDGIKIPVTYIFDSSI</sequence>
<gene>
    <name evidence="1" type="ORF">DFR60_1094</name>
</gene>
<dbReference type="AlphaFoldDB" id="A0A2V3Y0E5"/>
<organism evidence="1 2">
    <name type="scientific">Hungatella effluvii</name>
    <dbReference type="NCBI Taxonomy" id="1096246"/>
    <lineage>
        <taxon>Bacteria</taxon>
        <taxon>Bacillati</taxon>
        <taxon>Bacillota</taxon>
        <taxon>Clostridia</taxon>
        <taxon>Lachnospirales</taxon>
        <taxon>Lachnospiraceae</taxon>
        <taxon>Hungatella</taxon>
    </lineage>
</organism>
<name>A0A2V3Y0E5_9FIRM</name>
<reference evidence="1 2" key="1">
    <citation type="submission" date="2018-05" db="EMBL/GenBank/DDBJ databases">
        <title>Genomic Encyclopedia of Type Strains, Phase IV (KMG-IV): sequencing the most valuable type-strain genomes for metagenomic binning, comparative biology and taxonomic classification.</title>
        <authorList>
            <person name="Goeker M."/>
        </authorList>
    </citation>
    <scope>NUCLEOTIDE SEQUENCE [LARGE SCALE GENOMIC DNA]</scope>
    <source>
        <strain evidence="1 2">DSM 24995</strain>
    </source>
</reference>
<accession>A0A2V3Y0E5</accession>
<evidence type="ECO:0000313" key="2">
    <source>
        <dbReference type="Proteomes" id="UP000248057"/>
    </source>
</evidence>
<keyword evidence="2" id="KW-1185">Reference proteome</keyword>
<proteinExistence type="predicted"/>
<comment type="caution">
    <text evidence="1">The sequence shown here is derived from an EMBL/GenBank/DDBJ whole genome shotgun (WGS) entry which is preliminary data.</text>
</comment>